<organism evidence="1 2">
    <name type="scientific">Halocatena marina</name>
    <dbReference type="NCBI Taxonomy" id="2934937"/>
    <lineage>
        <taxon>Archaea</taxon>
        <taxon>Methanobacteriati</taxon>
        <taxon>Methanobacteriota</taxon>
        <taxon>Stenosarchaea group</taxon>
        <taxon>Halobacteria</taxon>
        <taxon>Halobacteriales</taxon>
        <taxon>Natronomonadaceae</taxon>
        <taxon>Halocatena</taxon>
    </lineage>
</organism>
<accession>A0ABD5YTM9</accession>
<sequence length="61" mass="7080">MKPPPVYLVAHHVIHILMRIVGFTQALYDIARDVRHHRMSEDLDLTLGLPVEMFDDERAAE</sequence>
<dbReference type="AlphaFoldDB" id="A0ABD5YTM9"/>
<reference evidence="1 2" key="1">
    <citation type="journal article" date="2019" name="Int. J. Syst. Evol. Microbiol.">
        <title>The Global Catalogue of Microorganisms (GCM) 10K type strain sequencing project: providing services to taxonomists for standard genome sequencing and annotation.</title>
        <authorList>
            <consortium name="The Broad Institute Genomics Platform"/>
            <consortium name="The Broad Institute Genome Sequencing Center for Infectious Disease"/>
            <person name="Wu L."/>
            <person name="Ma J."/>
        </authorList>
    </citation>
    <scope>NUCLEOTIDE SEQUENCE [LARGE SCALE GENOMIC DNA]</scope>
    <source>
        <strain evidence="1 2">RDMS1</strain>
    </source>
</reference>
<dbReference type="Proteomes" id="UP001596417">
    <property type="component" value="Unassembled WGS sequence"/>
</dbReference>
<evidence type="ECO:0000313" key="2">
    <source>
        <dbReference type="Proteomes" id="UP001596417"/>
    </source>
</evidence>
<name>A0ABD5YTM9_9EURY</name>
<proteinExistence type="predicted"/>
<dbReference type="GeneID" id="76202261"/>
<protein>
    <submittedName>
        <fullName evidence="1">Uncharacterized protein</fullName>
    </submittedName>
</protein>
<evidence type="ECO:0000313" key="1">
    <source>
        <dbReference type="EMBL" id="MFC7192573.1"/>
    </source>
</evidence>
<keyword evidence="2" id="KW-1185">Reference proteome</keyword>
<comment type="caution">
    <text evidence="1">The sequence shown here is derived from an EMBL/GenBank/DDBJ whole genome shotgun (WGS) entry which is preliminary data.</text>
</comment>
<gene>
    <name evidence="1" type="ORF">ACFQL7_24005</name>
</gene>
<dbReference type="EMBL" id="JBHTAX010000005">
    <property type="protein sequence ID" value="MFC7192573.1"/>
    <property type="molecule type" value="Genomic_DNA"/>
</dbReference>
<dbReference type="RefSeq" id="WP_248910937.1">
    <property type="nucleotide sequence ID" value="NZ_CP109981.1"/>
</dbReference>